<dbReference type="Gene3D" id="3.40.50.300">
    <property type="entry name" value="P-loop containing nucleotide triphosphate hydrolases"/>
    <property type="match status" value="1"/>
</dbReference>
<accession>A0ABD2ZNH7</accession>
<evidence type="ECO:0000313" key="2">
    <source>
        <dbReference type="EMBL" id="KAL3519735.1"/>
    </source>
</evidence>
<dbReference type="SUPFAM" id="SSF52540">
    <property type="entry name" value="P-loop containing nucleoside triphosphate hydrolases"/>
    <property type="match status" value="1"/>
</dbReference>
<protein>
    <submittedName>
        <fullName evidence="2">Uncharacterized protein</fullName>
    </submittedName>
</protein>
<comment type="caution">
    <text evidence="2">The sequence shown here is derived from an EMBL/GenBank/DDBJ whole genome shotgun (WGS) entry which is preliminary data.</text>
</comment>
<sequence length="429" mass="47976">MHPPLTTLFFNPLRHHHLPLRLLHHHQLHPQPPPPPPTIEYPLTHPIYTIWAANTSLGKTLVSAGLSIAFLTSTSTIVNIPKKFVYLKPIQTGFPDDSDSRFVYCKFSKFFLRNRPEFSIFASNHVLNASGPVASALLGKCWESRGFGSGKVGNFGGGFESLGWYEERKLEGVENDGTKGAGACSELICKTVYGWREPISSHLAAEREGAALEDSELLEMLKRGMQNGVGKDGNKDVGAMCVIETTGGVISSNSLWNENMPNWPFRLPAILVGDGRLGGISGTISSYKSLKLRGYDVVAVVFEDHGLVNEHMPHPYVNLFLCVAGYVHLIVNFTCSTVCCYHIDFAIAISGLIAIYFPFYFLGYEMELPYLRIPVFLIPPVPQDMSNDLTEWFEKSQTVFSSLKEIMIFTFHGRMQKLHDMRKRARDIF</sequence>
<dbReference type="CDD" id="cd03109">
    <property type="entry name" value="DTBS"/>
    <property type="match status" value="1"/>
</dbReference>
<dbReference type="Proteomes" id="UP001630127">
    <property type="component" value="Unassembled WGS sequence"/>
</dbReference>
<evidence type="ECO:0000313" key="3">
    <source>
        <dbReference type="Proteomes" id="UP001630127"/>
    </source>
</evidence>
<keyword evidence="1" id="KW-0812">Transmembrane</keyword>
<gene>
    <name evidence="2" type="ORF">ACH5RR_017884</name>
</gene>
<dbReference type="EMBL" id="JBJUIK010000008">
    <property type="protein sequence ID" value="KAL3519735.1"/>
    <property type="molecule type" value="Genomic_DNA"/>
</dbReference>
<proteinExistence type="predicted"/>
<dbReference type="InterPro" id="IPR004472">
    <property type="entry name" value="DTB_synth_BioD"/>
</dbReference>
<dbReference type="PANTHER" id="PTHR43210">
    <property type="entry name" value="DETHIOBIOTIN SYNTHETASE"/>
    <property type="match status" value="1"/>
</dbReference>
<reference evidence="2 3" key="1">
    <citation type="submission" date="2024-11" db="EMBL/GenBank/DDBJ databases">
        <title>A near-complete genome assembly of Cinchona calisaya.</title>
        <authorList>
            <person name="Lian D.C."/>
            <person name="Zhao X.W."/>
            <person name="Wei L."/>
        </authorList>
    </citation>
    <scope>NUCLEOTIDE SEQUENCE [LARGE SCALE GENOMIC DNA]</scope>
    <source>
        <tissue evidence="2">Nenye</tissue>
    </source>
</reference>
<keyword evidence="1" id="KW-0472">Membrane</keyword>
<keyword evidence="3" id="KW-1185">Reference proteome</keyword>
<dbReference type="PANTHER" id="PTHR43210:SF5">
    <property type="entry name" value="DETHIOBIOTIN SYNTHETASE"/>
    <property type="match status" value="1"/>
</dbReference>
<dbReference type="AlphaFoldDB" id="A0ABD2ZNH7"/>
<dbReference type="GO" id="GO:0009102">
    <property type="term" value="P:biotin biosynthetic process"/>
    <property type="evidence" value="ECO:0007669"/>
    <property type="project" value="UniProtKB-ARBA"/>
</dbReference>
<feature type="transmembrane region" description="Helical" evidence="1">
    <location>
        <begin position="341"/>
        <end position="362"/>
    </location>
</feature>
<dbReference type="InterPro" id="IPR027417">
    <property type="entry name" value="P-loop_NTPase"/>
</dbReference>
<organism evidence="2 3">
    <name type="scientific">Cinchona calisaya</name>
    <dbReference type="NCBI Taxonomy" id="153742"/>
    <lineage>
        <taxon>Eukaryota</taxon>
        <taxon>Viridiplantae</taxon>
        <taxon>Streptophyta</taxon>
        <taxon>Embryophyta</taxon>
        <taxon>Tracheophyta</taxon>
        <taxon>Spermatophyta</taxon>
        <taxon>Magnoliopsida</taxon>
        <taxon>eudicotyledons</taxon>
        <taxon>Gunneridae</taxon>
        <taxon>Pentapetalae</taxon>
        <taxon>asterids</taxon>
        <taxon>lamiids</taxon>
        <taxon>Gentianales</taxon>
        <taxon>Rubiaceae</taxon>
        <taxon>Cinchonoideae</taxon>
        <taxon>Cinchoneae</taxon>
        <taxon>Cinchona</taxon>
    </lineage>
</organism>
<name>A0ABD2ZNH7_9GENT</name>
<evidence type="ECO:0000256" key="1">
    <source>
        <dbReference type="SAM" id="Phobius"/>
    </source>
</evidence>
<keyword evidence="1" id="KW-1133">Transmembrane helix</keyword>